<gene>
    <name evidence="1" type="ORF">V0R55_05125</name>
</gene>
<reference evidence="1 2" key="1">
    <citation type="submission" date="2024-01" db="EMBL/GenBank/DDBJ databases">
        <title>Unpublished Manusciprt.</title>
        <authorList>
            <person name="Duman M."/>
            <person name="Valdes E.G."/>
            <person name="Ajmi N."/>
            <person name="Altun S."/>
            <person name="Saticioglu I.B."/>
        </authorList>
    </citation>
    <scope>NUCLEOTIDE SEQUENCE [LARGE SCALE GENOMIC DNA]</scope>
    <source>
        <strain evidence="1 2">139P</strain>
    </source>
</reference>
<dbReference type="EMBL" id="JAZDQQ010000003">
    <property type="protein sequence ID" value="MEE1879532.1"/>
    <property type="molecule type" value="Genomic_DNA"/>
</dbReference>
<keyword evidence="2" id="KW-1185">Reference proteome</keyword>
<dbReference type="RefSeq" id="WP_330125913.1">
    <property type="nucleotide sequence ID" value="NZ_JAZDQQ010000003.1"/>
</dbReference>
<evidence type="ECO:0000313" key="1">
    <source>
        <dbReference type="EMBL" id="MEE1879532.1"/>
    </source>
</evidence>
<organism evidence="1 2">
    <name type="scientific">Pseudomonas soli</name>
    <dbReference type="NCBI Taxonomy" id="1306993"/>
    <lineage>
        <taxon>Bacteria</taxon>
        <taxon>Pseudomonadati</taxon>
        <taxon>Pseudomonadota</taxon>
        <taxon>Gammaproteobacteria</taxon>
        <taxon>Pseudomonadales</taxon>
        <taxon>Pseudomonadaceae</taxon>
        <taxon>Pseudomonas</taxon>
    </lineage>
</organism>
<name>A0ABU7GKF7_9PSED</name>
<proteinExistence type="predicted"/>
<accession>A0ABU7GKF7</accession>
<evidence type="ECO:0000313" key="2">
    <source>
        <dbReference type="Proteomes" id="UP001329505"/>
    </source>
</evidence>
<evidence type="ECO:0008006" key="3">
    <source>
        <dbReference type="Google" id="ProtNLM"/>
    </source>
</evidence>
<protein>
    <recommendedName>
        <fullName evidence="3">DUF4435 domain-containing protein</fullName>
    </recommendedName>
</protein>
<dbReference type="Proteomes" id="UP001329505">
    <property type="component" value="Unassembled WGS sequence"/>
</dbReference>
<comment type="caution">
    <text evidence="1">The sequence shown here is derived from an EMBL/GenBank/DDBJ whole genome shotgun (WGS) entry which is preliminary data.</text>
</comment>
<sequence>MSSYSSLSSYLLAVKLRSSKTLLVEGVSDKKIISHYILKRNHIDNTSADYCIDDASLIDDKTLGPIGAKDKIKSIANQVAAQNFRCLIDREWDGLDSTSMEFEPITPPQNTFVTRGHSIENYWFTPAAFIEFIIHTHHAAITNEYLRKIESLYLKILQFAAAYSLACRQLSIISRANEILCHTNIELQENGFAAKPCLDVKIATRGHQCDLRNTTNELIAQAQALEISKLQWICHGHLGEQAIRSCIALLAQLEGYNTQIIESIEYGHKAEKLKLDSDHLTSLPADVSMPLSEVLQWVRTG</sequence>